<feature type="region of interest" description="Disordered" evidence="1">
    <location>
        <begin position="1"/>
        <end position="77"/>
    </location>
</feature>
<keyword evidence="3" id="KW-1185">Reference proteome</keyword>
<feature type="compositionally biased region" description="Pro residues" evidence="1">
    <location>
        <begin position="1"/>
        <end position="16"/>
    </location>
</feature>
<organism evidence="2 3">
    <name type="scientific">Muraenolepis orangiensis</name>
    <name type="common">Patagonian moray cod</name>
    <dbReference type="NCBI Taxonomy" id="630683"/>
    <lineage>
        <taxon>Eukaryota</taxon>
        <taxon>Metazoa</taxon>
        <taxon>Chordata</taxon>
        <taxon>Craniata</taxon>
        <taxon>Vertebrata</taxon>
        <taxon>Euteleostomi</taxon>
        <taxon>Actinopterygii</taxon>
        <taxon>Neopterygii</taxon>
        <taxon>Teleostei</taxon>
        <taxon>Neoteleostei</taxon>
        <taxon>Acanthomorphata</taxon>
        <taxon>Zeiogadaria</taxon>
        <taxon>Gadariae</taxon>
        <taxon>Gadiformes</taxon>
        <taxon>Muraenolepidoidei</taxon>
        <taxon>Muraenolepididae</taxon>
        <taxon>Muraenolepis</taxon>
    </lineage>
</organism>
<sequence>HPPPPPAPPPPPPAPPTTSLTFRNTLGANTEAHHTQAPQPELPGVQSQSLLNATTKEQGPLVGTEHSTRPAGDPGRRSKALLLIVLTSQRVM</sequence>
<feature type="compositionally biased region" description="Polar residues" evidence="1">
    <location>
        <begin position="17"/>
        <end position="28"/>
    </location>
</feature>
<protein>
    <submittedName>
        <fullName evidence="2">Uncharacterized protein</fullName>
    </submittedName>
</protein>
<dbReference type="EMBL" id="JANIIK010000112">
    <property type="protein sequence ID" value="KAJ3593861.1"/>
    <property type="molecule type" value="Genomic_DNA"/>
</dbReference>
<reference evidence="2" key="1">
    <citation type="submission" date="2022-07" db="EMBL/GenBank/DDBJ databases">
        <title>Chromosome-level genome of Muraenolepis orangiensis.</title>
        <authorList>
            <person name="Kim J."/>
        </authorList>
    </citation>
    <scope>NUCLEOTIDE SEQUENCE</scope>
    <source>
        <strain evidence="2">KU_S4_2022</strain>
        <tissue evidence="2">Muscle</tissue>
    </source>
</reference>
<evidence type="ECO:0000313" key="3">
    <source>
        <dbReference type="Proteomes" id="UP001148018"/>
    </source>
</evidence>
<dbReference type="Proteomes" id="UP001148018">
    <property type="component" value="Unassembled WGS sequence"/>
</dbReference>
<feature type="compositionally biased region" description="Polar residues" evidence="1">
    <location>
        <begin position="45"/>
        <end position="57"/>
    </location>
</feature>
<evidence type="ECO:0000256" key="1">
    <source>
        <dbReference type="SAM" id="MobiDB-lite"/>
    </source>
</evidence>
<proteinExistence type="predicted"/>
<accession>A0A9Q0IEB5</accession>
<comment type="caution">
    <text evidence="2">The sequence shown here is derived from an EMBL/GenBank/DDBJ whole genome shotgun (WGS) entry which is preliminary data.</text>
</comment>
<name>A0A9Q0IEB5_9TELE</name>
<evidence type="ECO:0000313" key="2">
    <source>
        <dbReference type="EMBL" id="KAJ3593861.1"/>
    </source>
</evidence>
<feature type="non-terminal residue" evidence="2">
    <location>
        <position position="1"/>
    </location>
</feature>
<gene>
    <name evidence="2" type="ORF">NHX12_006195</name>
</gene>
<feature type="non-terminal residue" evidence="2">
    <location>
        <position position="92"/>
    </location>
</feature>
<dbReference type="AlphaFoldDB" id="A0A9Q0IEB5"/>